<dbReference type="Proteomes" id="UP000093104">
    <property type="component" value="Unassembled WGS sequence"/>
</dbReference>
<name>A0A1C7Z7L8_PSESX</name>
<reference evidence="4 5" key="1">
    <citation type="submission" date="2015-07" db="EMBL/GenBank/DDBJ databases">
        <title>Draft genome sequence of a diazotrophic, plant growth-promoting rhizobacterium of the Pseudomonas syringae complex.</title>
        <authorList>
            <person name="Patten C.L."/>
            <person name="Jeong H."/>
        </authorList>
    </citation>
    <scope>NUCLEOTIDE SEQUENCE [LARGE SCALE GENOMIC DNA]</scope>
    <source>
        <strain evidence="4 5">GR12-2</strain>
    </source>
</reference>
<sequence length="163" mass="18470">MEIIPATQQDVAAVLEFVLRARAEIFPKLDAAGMPADLANFAQVYIEDGGGKFLIARRDGEIFAAIGYLPYDGRFAQLDYGQKRVVEIVRLFVIPEFRRSGLATRIFLQLKEHARQQGVEVLYLHTHPFLPGAVGFWQRQGFHVVDVEDDPVWRTTHMECGLL</sequence>
<dbReference type="EMBL" id="LGSI01000040">
    <property type="protein sequence ID" value="OCR24927.1"/>
    <property type="molecule type" value="Genomic_DNA"/>
</dbReference>
<evidence type="ECO:0000259" key="3">
    <source>
        <dbReference type="PROSITE" id="PS51186"/>
    </source>
</evidence>
<dbReference type="SUPFAM" id="SSF55729">
    <property type="entry name" value="Acyl-CoA N-acyltransferases (Nat)"/>
    <property type="match status" value="1"/>
</dbReference>
<dbReference type="InterPro" id="IPR050832">
    <property type="entry name" value="Bact_Acetyltransf"/>
</dbReference>
<evidence type="ECO:0000256" key="1">
    <source>
        <dbReference type="ARBA" id="ARBA00022679"/>
    </source>
</evidence>
<evidence type="ECO:0000256" key="2">
    <source>
        <dbReference type="ARBA" id="ARBA00023315"/>
    </source>
</evidence>
<accession>A0A1C7Z7L8</accession>
<comment type="caution">
    <text evidence="4">The sequence shown here is derived from an EMBL/GenBank/DDBJ whole genome shotgun (WGS) entry which is preliminary data.</text>
</comment>
<gene>
    <name evidence="4" type="ORF">AFK24_12470</name>
</gene>
<feature type="domain" description="N-acetyltransferase" evidence="3">
    <location>
        <begin position="1"/>
        <end position="163"/>
    </location>
</feature>
<keyword evidence="2" id="KW-0012">Acyltransferase</keyword>
<dbReference type="CDD" id="cd04301">
    <property type="entry name" value="NAT_SF"/>
    <property type="match status" value="1"/>
</dbReference>
<dbReference type="InterPro" id="IPR000182">
    <property type="entry name" value="GNAT_dom"/>
</dbReference>
<protein>
    <submittedName>
        <fullName evidence="4">Acetyltransferase</fullName>
    </submittedName>
</protein>
<dbReference type="InterPro" id="IPR016181">
    <property type="entry name" value="Acyl_CoA_acyltransferase"/>
</dbReference>
<dbReference type="AlphaFoldDB" id="A0A1C7Z7L8"/>
<dbReference type="RefSeq" id="WP_065833524.1">
    <property type="nucleotide sequence ID" value="NZ_LGSI01000040.1"/>
</dbReference>
<dbReference type="Gene3D" id="3.40.630.30">
    <property type="match status" value="1"/>
</dbReference>
<organism evidence="4 5">
    <name type="scientific">Pseudomonas syringae</name>
    <dbReference type="NCBI Taxonomy" id="317"/>
    <lineage>
        <taxon>Bacteria</taxon>
        <taxon>Pseudomonadati</taxon>
        <taxon>Pseudomonadota</taxon>
        <taxon>Gammaproteobacteria</taxon>
        <taxon>Pseudomonadales</taxon>
        <taxon>Pseudomonadaceae</taxon>
        <taxon>Pseudomonas</taxon>
    </lineage>
</organism>
<dbReference type="PANTHER" id="PTHR43877">
    <property type="entry name" value="AMINOALKYLPHOSPHONATE N-ACETYLTRANSFERASE-RELATED-RELATED"/>
    <property type="match status" value="1"/>
</dbReference>
<dbReference type="PATRIC" id="fig|317.243.peg.4903"/>
<keyword evidence="1 4" id="KW-0808">Transferase</keyword>
<dbReference type="PROSITE" id="PS51186">
    <property type="entry name" value="GNAT"/>
    <property type="match status" value="1"/>
</dbReference>
<dbReference type="GO" id="GO:0016747">
    <property type="term" value="F:acyltransferase activity, transferring groups other than amino-acyl groups"/>
    <property type="evidence" value="ECO:0007669"/>
    <property type="project" value="InterPro"/>
</dbReference>
<proteinExistence type="predicted"/>
<evidence type="ECO:0000313" key="4">
    <source>
        <dbReference type="EMBL" id="OCR24927.1"/>
    </source>
</evidence>
<evidence type="ECO:0000313" key="5">
    <source>
        <dbReference type="Proteomes" id="UP000093104"/>
    </source>
</evidence>
<dbReference type="Pfam" id="PF00583">
    <property type="entry name" value="Acetyltransf_1"/>
    <property type="match status" value="1"/>
</dbReference>
<dbReference type="PANTHER" id="PTHR43877:SF2">
    <property type="entry name" value="AMINOALKYLPHOSPHONATE N-ACETYLTRANSFERASE-RELATED"/>
    <property type="match status" value="1"/>
</dbReference>
<dbReference type="OrthoDB" id="6703393at2"/>